<accession>A0A1K1NQM7</accession>
<feature type="compositionally biased region" description="Low complexity" evidence="2">
    <location>
        <begin position="33"/>
        <end position="49"/>
    </location>
</feature>
<feature type="signal peptide" evidence="3">
    <location>
        <begin position="1"/>
        <end position="22"/>
    </location>
</feature>
<keyword evidence="3" id="KW-0732">Signal</keyword>
<dbReference type="EMBL" id="FPIY01000002">
    <property type="protein sequence ID" value="SFW37768.1"/>
    <property type="molecule type" value="Genomic_DNA"/>
</dbReference>
<dbReference type="OrthoDB" id="1427857at2"/>
<organism evidence="4 5">
    <name type="scientific">Cellulophaga fucicola</name>
    <dbReference type="NCBI Taxonomy" id="76595"/>
    <lineage>
        <taxon>Bacteria</taxon>
        <taxon>Pseudomonadati</taxon>
        <taxon>Bacteroidota</taxon>
        <taxon>Flavobacteriia</taxon>
        <taxon>Flavobacteriales</taxon>
        <taxon>Flavobacteriaceae</taxon>
        <taxon>Cellulophaga</taxon>
    </lineage>
</organism>
<evidence type="ECO:0000313" key="5">
    <source>
        <dbReference type="Proteomes" id="UP000183257"/>
    </source>
</evidence>
<feature type="coiled-coil region" evidence="1">
    <location>
        <begin position="153"/>
        <end position="216"/>
    </location>
</feature>
<dbReference type="STRING" id="76595.SAMN05660313_01307"/>
<dbReference type="AlphaFoldDB" id="A0A1K1NQM7"/>
<keyword evidence="1" id="KW-0175">Coiled coil</keyword>
<dbReference type="RefSeq" id="WP_072302996.1">
    <property type="nucleotide sequence ID" value="NZ_FPIY01000002.1"/>
</dbReference>
<reference evidence="5" key="1">
    <citation type="submission" date="2016-11" db="EMBL/GenBank/DDBJ databases">
        <authorList>
            <person name="Varghese N."/>
            <person name="Submissions S."/>
        </authorList>
    </citation>
    <scope>NUCLEOTIDE SEQUENCE [LARGE SCALE GENOMIC DNA]</scope>
    <source>
        <strain evidence="5">DSM 24786</strain>
    </source>
</reference>
<dbReference type="Proteomes" id="UP000183257">
    <property type="component" value="Unassembled WGS sequence"/>
</dbReference>
<feature type="chain" id="PRO_5012724248" evidence="3">
    <location>
        <begin position="23"/>
        <end position="424"/>
    </location>
</feature>
<protein>
    <submittedName>
        <fullName evidence="4">Uncharacterized protein</fullName>
    </submittedName>
</protein>
<gene>
    <name evidence="4" type="ORF">SAMN05660313_01307</name>
</gene>
<proteinExistence type="predicted"/>
<feature type="region of interest" description="Disordered" evidence="2">
    <location>
        <begin position="26"/>
        <end position="51"/>
    </location>
</feature>
<evidence type="ECO:0000256" key="2">
    <source>
        <dbReference type="SAM" id="MobiDB-lite"/>
    </source>
</evidence>
<keyword evidence="5" id="KW-1185">Reference proteome</keyword>
<evidence type="ECO:0000256" key="1">
    <source>
        <dbReference type="SAM" id="Coils"/>
    </source>
</evidence>
<evidence type="ECO:0000256" key="3">
    <source>
        <dbReference type="SAM" id="SignalP"/>
    </source>
</evidence>
<evidence type="ECO:0000313" key="4">
    <source>
        <dbReference type="EMBL" id="SFW37768.1"/>
    </source>
</evidence>
<sequence>MKKITILTVHIILFLLGNTVLAQTIPTPPKPPTTHTSSSSSMSYSSSSSDNRGGNISIAISNTNDSYKFKAKFPEKRYSELVSVLKNELESKKMTKSGNSYSWISNADENEVYNVNLNSKKLVMSLDKNVASDALIDKFEALGKTLKTVISGSNETKREAEELQREADRLLRDAERMQREADRIHREAKRIEQASLESYREDAMHIAEEAKRLAEKAAIISVEASHKGAINAPLKMLLRSNKTYLSNTLINTINYTWPSAQNELITALLKDNIVQSKNDIVFNTDPTGVYINGTKLTNTQINQYKSILKKYNITPDNTFSFYKTDNNIVIINDNAKLTSFLKSLKEKGYINSLKDKLLLEINGTSIIKNGKAVSAKDLAIYNTLLLKNNIIPAPGKIIEITTSNAYKLGYTLNNNAHLGTWVMP</sequence>
<name>A0A1K1NQM7_9FLAO</name>